<name>A0ABR0AR86_9CRUS</name>
<evidence type="ECO:0000313" key="2">
    <source>
        <dbReference type="Proteomes" id="UP001234178"/>
    </source>
</evidence>
<evidence type="ECO:0000313" key="1">
    <source>
        <dbReference type="EMBL" id="KAK4027633.1"/>
    </source>
</evidence>
<organism evidence="1 2">
    <name type="scientific">Daphnia magna</name>
    <dbReference type="NCBI Taxonomy" id="35525"/>
    <lineage>
        <taxon>Eukaryota</taxon>
        <taxon>Metazoa</taxon>
        <taxon>Ecdysozoa</taxon>
        <taxon>Arthropoda</taxon>
        <taxon>Crustacea</taxon>
        <taxon>Branchiopoda</taxon>
        <taxon>Diplostraca</taxon>
        <taxon>Cladocera</taxon>
        <taxon>Anomopoda</taxon>
        <taxon>Daphniidae</taxon>
        <taxon>Daphnia</taxon>
    </lineage>
</organism>
<accession>A0ABR0AR86</accession>
<proteinExistence type="predicted"/>
<comment type="caution">
    <text evidence="1">The sequence shown here is derived from an EMBL/GenBank/DDBJ whole genome shotgun (WGS) entry which is preliminary data.</text>
</comment>
<protein>
    <submittedName>
        <fullName evidence="1">Uncharacterized protein</fullName>
    </submittedName>
</protein>
<dbReference type="Proteomes" id="UP001234178">
    <property type="component" value="Unassembled WGS sequence"/>
</dbReference>
<keyword evidence="2" id="KW-1185">Reference proteome</keyword>
<gene>
    <name evidence="1" type="ORF">OUZ56_016680</name>
</gene>
<sequence>MDLLDTMIHVGLTLLHKREKRTQESFFLYTPLGLFAGESEMVTGSLHMQIEVSPFFVECTTWKG</sequence>
<dbReference type="EMBL" id="JAOYFB010000038">
    <property type="protein sequence ID" value="KAK4027633.1"/>
    <property type="molecule type" value="Genomic_DNA"/>
</dbReference>
<reference evidence="1 2" key="1">
    <citation type="journal article" date="2023" name="Nucleic Acids Res.">
        <title>The hologenome of Daphnia magna reveals possible DNA methylation and microbiome-mediated evolution of the host genome.</title>
        <authorList>
            <person name="Chaturvedi A."/>
            <person name="Li X."/>
            <person name="Dhandapani V."/>
            <person name="Marshall H."/>
            <person name="Kissane S."/>
            <person name="Cuenca-Cambronero M."/>
            <person name="Asole G."/>
            <person name="Calvet F."/>
            <person name="Ruiz-Romero M."/>
            <person name="Marangio P."/>
            <person name="Guigo R."/>
            <person name="Rago D."/>
            <person name="Mirbahai L."/>
            <person name="Eastwood N."/>
            <person name="Colbourne J.K."/>
            <person name="Zhou J."/>
            <person name="Mallon E."/>
            <person name="Orsini L."/>
        </authorList>
    </citation>
    <scope>NUCLEOTIDE SEQUENCE [LARGE SCALE GENOMIC DNA]</scope>
    <source>
        <strain evidence="1">LRV0_1</strain>
    </source>
</reference>